<evidence type="ECO:0000256" key="1">
    <source>
        <dbReference type="SAM" id="MobiDB-lite"/>
    </source>
</evidence>
<evidence type="ECO:0000313" key="2">
    <source>
        <dbReference type="EMBL" id="QDV45713.1"/>
    </source>
</evidence>
<reference evidence="2 3" key="1">
    <citation type="submission" date="2019-03" db="EMBL/GenBank/DDBJ databases">
        <title>Deep-cultivation of Planctomycetes and their phenomic and genomic characterization uncovers novel biology.</title>
        <authorList>
            <person name="Wiegand S."/>
            <person name="Jogler M."/>
            <person name="Boedeker C."/>
            <person name="Pinto D."/>
            <person name="Vollmers J."/>
            <person name="Rivas-Marin E."/>
            <person name="Kohn T."/>
            <person name="Peeters S.H."/>
            <person name="Heuer A."/>
            <person name="Rast P."/>
            <person name="Oberbeckmann S."/>
            <person name="Bunk B."/>
            <person name="Jeske O."/>
            <person name="Meyerdierks A."/>
            <person name="Storesund J.E."/>
            <person name="Kallscheuer N."/>
            <person name="Luecker S."/>
            <person name="Lage O.M."/>
            <person name="Pohl T."/>
            <person name="Merkel B.J."/>
            <person name="Hornburger P."/>
            <person name="Mueller R.-W."/>
            <person name="Bruemmer F."/>
            <person name="Labrenz M."/>
            <person name="Spormann A.M."/>
            <person name="Op den Camp H."/>
            <person name="Overmann J."/>
            <person name="Amann R."/>
            <person name="Jetten M.S.M."/>
            <person name="Mascher T."/>
            <person name="Medema M.H."/>
            <person name="Devos D.P."/>
            <person name="Kaster A.-K."/>
            <person name="Ovreas L."/>
            <person name="Rohde M."/>
            <person name="Galperin M.Y."/>
            <person name="Jogler C."/>
        </authorList>
    </citation>
    <scope>NUCLEOTIDE SEQUENCE [LARGE SCALE GENOMIC DNA]</scope>
    <source>
        <strain evidence="2 3">Enr13</strain>
    </source>
</reference>
<feature type="region of interest" description="Disordered" evidence="1">
    <location>
        <begin position="99"/>
        <end position="133"/>
    </location>
</feature>
<name>A0A518HXX3_9BACT</name>
<evidence type="ECO:0000313" key="3">
    <source>
        <dbReference type="Proteomes" id="UP000319004"/>
    </source>
</evidence>
<proteinExistence type="predicted"/>
<dbReference type="KEGG" id="snep:Enr13x_55920"/>
<gene>
    <name evidence="2" type="ORF">Enr13x_55920</name>
</gene>
<accession>A0A518HXX3</accession>
<sequence length="176" mass="19372">MPVWLCHTRLTTERRSLRDSVFPGGSLGTSRCPVAPRSKAPPWNAMPAWLCHTRLTVARRSLRDSVSPGGSLGTSRCPVAPSFQGPALERNAGVALPHAVDDREAEPPRQCVPRRQSRGTSSRSTGKHSKPYRRENRSLITICSISSRVGYSFFANRSRMASIVARSLHSIRRPSA</sequence>
<organism evidence="2 3">
    <name type="scientific">Stieleria neptunia</name>
    <dbReference type="NCBI Taxonomy" id="2527979"/>
    <lineage>
        <taxon>Bacteria</taxon>
        <taxon>Pseudomonadati</taxon>
        <taxon>Planctomycetota</taxon>
        <taxon>Planctomycetia</taxon>
        <taxon>Pirellulales</taxon>
        <taxon>Pirellulaceae</taxon>
        <taxon>Stieleria</taxon>
    </lineage>
</organism>
<dbReference type="EMBL" id="CP037423">
    <property type="protein sequence ID" value="QDV45713.1"/>
    <property type="molecule type" value="Genomic_DNA"/>
</dbReference>
<dbReference type="AlphaFoldDB" id="A0A518HXX3"/>
<dbReference type="Proteomes" id="UP000319004">
    <property type="component" value="Chromosome"/>
</dbReference>
<protein>
    <submittedName>
        <fullName evidence="2">Uncharacterized protein</fullName>
    </submittedName>
</protein>
<keyword evidence="3" id="KW-1185">Reference proteome</keyword>